<keyword evidence="3" id="KW-1185">Reference proteome</keyword>
<dbReference type="SUPFAM" id="SSF141371">
    <property type="entry name" value="PilZ domain-like"/>
    <property type="match status" value="1"/>
</dbReference>
<proteinExistence type="predicted"/>
<organism evidence="2 3">
    <name type="scientific">Methylomonas denitrificans</name>
    <dbReference type="NCBI Taxonomy" id="1538553"/>
    <lineage>
        <taxon>Bacteria</taxon>
        <taxon>Pseudomonadati</taxon>
        <taxon>Pseudomonadota</taxon>
        <taxon>Gammaproteobacteria</taxon>
        <taxon>Methylococcales</taxon>
        <taxon>Methylococcaceae</taxon>
        <taxon>Methylomonas</taxon>
    </lineage>
</organism>
<dbReference type="RefSeq" id="WP_036274714.1">
    <property type="nucleotide sequence ID" value="NZ_CP014476.1"/>
</dbReference>
<feature type="domain" description="PilZ" evidence="1">
    <location>
        <begin position="4"/>
        <end position="86"/>
    </location>
</feature>
<protein>
    <submittedName>
        <fullName evidence="2">Pilus assembly protein PilZ</fullName>
    </submittedName>
</protein>
<evidence type="ECO:0000313" key="2">
    <source>
        <dbReference type="EMBL" id="AMK78157.1"/>
    </source>
</evidence>
<name>A0A126T7U7_9GAMM</name>
<dbReference type="Proteomes" id="UP000030512">
    <property type="component" value="Chromosome"/>
</dbReference>
<evidence type="ECO:0000259" key="1">
    <source>
        <dbReference type="Pfam" id="PF07238"/>
    </source>
</evidence>
<dbReference type="GO" id="GO:0035438">
    <property type="term" value="F:cyclic-di-GMP binding"/>
    <property type="evidence" value="ECO:0007669"/>
    <property type="project" value="InterPro"/>
</dbReference>
<dbReference type="Pfam" id="PF07238">
    <property type="entry name" value="PilZ"/>
    <property type="match status" value="1"/>
</dbReference>
<dbReference type="KEGG" id="mdn:JT25_016985"/>
<evidence type="ECO:0000313" key="3">
    <source>
        <dbReference type="Proteomes" id="UP000030512"/>
    </source>
</evidence>
<dbReference type="EMBL" id="CP014476">
    <property type="protein sequence ID" value="AMK78157.1"/>
    <property type="molecule type" value="Genomic_DNA"/>
</dbReference>
<dbReference type="AlphaFoldDB" id="A0A126T7U7"/>
<dbReference type="OrthoDB" id="5569975at2"/>
<reference evidence="2 3" key="1">
    <citation type="journal article" date="2015" name="Environ. Microbiol.">
        <title>Methane oxidation coupled to nitrate reduction under hypoxia by the Gammaproteobacterium Methylomonas denitrificans, sp. nov. type strain FJG1.</title>
        <authorList>
            <person name="Kits K.D."/>
            <person name="Klotz M.G."/>
            <person name="Stein L.Y."/>
        </authorList>
    </citation>
    <scope>NUCLEOTIDE SEQUENCE [LARGE SCALE GENOMIC DNA]</scope>
    <source>
        <strain evidence="2 3">FJG1</strain>
    </source>
</reference>
<dbReference type="InterPro" id="IPR009875">
    <property type="entry name" value="PilZ_domain"/>
</dbReference>
<gene>
    <name evidence="2" type="ORF">JT25_016985</name>
</gene>
<dbReference type="STRING" id="1538553.JT25_016985"/>
<dbReference type="Gene3D" id="2.40.10.220">
    <property type="entry name" value="predicted glycosyltransferase like domains"/>
    <property type="match status" value="1"/>
</dbReference>
<accession>A0A126T7U7</accession>
<sequence>MIDNKRRHPRLKHRAKIRMTVPASAVAVVVDMRDFSETGLFLLCANELIPPIGAVVEVQTTEFDDAPIQTAIVVRVEPDVGFGLEFAAR</sequence>